<reference evidence="2 3" key="1">
    <citation type="submission" date="2020-09" db="EMBL/GenBank/DDBJ databases">
        <authorList>
            <person name="Yoon J.-W."/>
        </authorList>
    </citation>
    <scope>NUCLEOTIDE SEQUENCE [LARGE SCALE GENOMIC DNA]</scope>
    <source>
        <strain evidence="2 3">KMU-140</strain>
    </source>
</reference>
<keyword evidence="3" id="KW-1185">Reference proteome</keyword>
<proteinExistence type="predicted"/>
<keyword evidence="1" id="KW-0732">Signal</keyword>
<dbReference type="PROSITE" id="PS51257">
    <property type="entry name" value="PROKAR_LIPOPROTEIN"/>
    <property type="match status" value="1"/>
</dbReference>
<dbReference type="RefSeq" id="WP_190788349.1">
    <property type="nucleotide sequence ID" value="NZ_JACXLC010000001.1"/>
</dbReference>
<accession>A0ABR8KQA5</accession>
<evidence type="ECO:0008006" key="4">
    <source>
        <dbReference type="Google" id="ProtNLM"/>
    </source>
</evidence>
<feature type="chain" id="PRO_5045208766" description="Lipoprotein" evidence="1">
    <location>
        <begin position="25"/>
        <end position="219"/>
    </location>
</feature>
<dbReference type="EMBL" id="JACXLC010000001">
    <property type="protein sequence ID" value="MBD2842931.1"/>
    <property type="molecule type" value="Genomic_DNA"/>
</dbReference>
<sequence>MINRHFALSTVVPALILTGCAETAADEPQPDRPPSAQDEFWDALSSHCGKAYRGSLVSTDEADADFAGADMVMHVRECSEDRIAVPFHVELNGEWDRSRTWVITRTGDGLRLKHDHRHEDGESDAVTMYGGDTASDGTAHAQDFPVDAESVALFRAEDLTASVTNVWRVEVDPAGTEDGVFAFQLQRTVDGGAPGPRFFRVEYDLTDEVAPPPPAWGHE</sequence>
<dbReference type="Proteomes" id="UP000635384">
    <property type="component" value="Unassembled WGS sequence"/>
</dbReference>
<protein>
    <recommendedName>
        <fullName evidence="4">Lipoprotein</fullName>
    </recommendedName>
</protein>
<name>A0ABR8KQA5_9SPHN</name>
<comment type="caution">
    <text evidence="2">The sequence shown here is derived from an EMBL/GenBank/DDBJ whole genome shotgun (WGS) entry which is preliminary data.</text>
</comment>
<evidence type="ECO:0000313" key="2">
    <source>
        <dbReference type="EMBL" id="MBD2842931.1"/>
    </source>
</evidence>
<organism evidence="2 3">
    <name type="scientific">Erythrobacter rubeus</name>
    <dbReference type="NCBI Taxonomy" id="2760803"/>
    <lineage>
        <taxon>Bacteria</taxon>
        <taxon>Pseudomonadati</taxon>
        <taxon>Pseudomonadota</taxon>
        <taxon>Alphaproteobacteria</taxon>
        <taxon>Sphingomonadales</taxon>
        <taxon>Erythrobacteraceae</taxon>
        <taxon>Erythrobacter/Porphyrobacter group</taxon>
        <taxon>Erythrobacter</taxon>
    </lineage>
</organism>
<evidence type="ECO:0000313" key="3">
    <source>
        <dbReference type="Proteomes" id="UP000635384"/>
    </source>
</evidence>
<evidence type="ECO:0000256" key="1">
    <source>
        <dbReference type="SAM" id="SignalP"/>
    </source>
</evidence>
<feature type="signal peptide" evidence="1">
    <location>
        <begin position="1"/>
        <end position="24"/>
    </location>
</feature>
<gene>
    <name evidence="2" type="ORF">IB285_11780</name>
</gene>